<reference evidence="2" key="1">
    <citation type="journal article" date="2015" name="Appl. Environ. Microbiol.">
        <title>Nanoarchaeota, Their Sulfolobales Host, and Nanoarchaeota Virus Distribution across Yellowstone National Park Hot Springs.</title>
        <authorList>
            <person name="Munson-McGee J.H."/>
            <person name="Field E.K."/>
            <person name="Bateson M."/>
            <person name="Rooney C."/>
            <person name="Stepanauskas R."/>
            <person name="Young M.J."/>
        </authorList>
    </citation>
    <scope>NUCLEOTIDE SEQUENCE [LARGE SCALE GENOMIC DNA]</scope>
    <source>
        <strain evidence="2">SCGC AB-777_F03</strain>
    </source>
</reference>
<gene>
    <name evidence="2" type="ORF">DDW03_02135</name>
</gene>
<accession>A0A2T9WL05</accession>
<feature type="compositionally biased region" description="Basic and acidic residues" evidence="1">
    <location>
        <begin position="1"/>
        <end position="14"/>
    </location>
</feature>
<evidence type="ECO:0000313" key="2">
    <source>
        <dbReference type="EMBL" id="PVU68504.1"/>
    </source>
</evidence>
<evidence type="ECO:0000256" key="1">
    <source>
        <dbReference type="SAM" id="MobiDB-lite"/>
    </source>
</evidence>
<name>A0A2T9WL05_NANST</name>
<sequence>MQQDHLDALTHPRPPDSLVAGDHRQGGRELPLQRLGLGDQSYVGTSVGLGDRDLLMYSPVRAHGQEELGVLSPLRGPGEPQQLVISGPRGEQTGPVLPVPSDLREPVAQIHVSVDVGQEEVALLDVFPDPLLLFEPHAS</sequence>
<dbReference type="EMBL" id="QEFP01000009">
    <property type="protein sequence ID" value="PVU68504.1"/>
    <property type="molecule type" value="Genomic_DNA"/>
</dbReference>
<reference evidence="2" key="2">
    <citation type="submission" date="2017-05" db="EMBL/GenBank/DDBJ databases">
        <authorList>
            <person name="Song R."/>
            <person name="Chenine A.L."/>
            <person name="Ruprecht R.M."/>
        </authorList>
    </citation>
    <scope>NUCLEOTIDE SEQUENCE</scope>
    <source>
        <strain evidence="2">SCGC AB-777_F03</strain>
    </source>
</reference>
<comment type="caution">
    <text evidence="2">The sequence shown here is derived from an EMBL/GenBank/DDBJ whole genome shotgun (WGS) entry which is preliminary data.</text>
</comment>
<dbReference type="AlphaFoldDB" id="A0A2T9WL05"/>
<organism evidence="2">
    <name type="scientific">Nanobsidianus stetteri</name>
    <dbReference type="NCBI Taxonomy" id="1294122"/>
    <lineage>
        <taxon>Archaea</taxon>
        <taxon>Nanobdellota</taxon>
        <taxon>Candidatus Nanoarchaeia</taxon>
        <taxon>Nanoarchaeales</taxon>
        <taxon>Nanopusillaceae</taxon>
        <taxon>Candidatus Nanobsidianus</taxon>
    </lineage>
</organism>
<feature type="region of interest" description="Disordered" evidence="1">
    <location>
        <begin position="72"/>
        <end position="94"/>
    </location>
</feature>
<feature type="region of interest" description="Disordered" evidence="1">
    <location>
        <begin position="1"/>
        <end position="26"/>
    </location>
</feature>
<proteinExistence type="predicted"/>
<protein>
    <submittedName>
        <fullName evidence="2">Uncharacterized protein</fullName>
    </submittedName>
</protein>